<dbReference type="InterPro" id="IPR017453">
    <property type="entry name" value="GCV_H_sub"/>
</dbReference>
<dbReference type="RefSeq" id="WP_129885315.1">
    <property type="nucleotide sequence ID" value="NZ_CP035758.1"/>
</dbReference>
<evidence type="ECO:0000256" key="2">
    <source>
        <dbReference type="ARBA" id="ARBA00022823"/>
    </source>
</evidence>
<dbReference type="KEGG" id="kbs:EPA93_01400"/>
<dbReference type="NCBIfam" id="NF002270">
    <property type="entry name" value="PRK01202.1"/>
    <property type="match status" value="1"/>
</dbReference>
<name>A0A4P6JJ77_KTERU</name>
<dbReference type="AlphaFoldDB" id="A0A4P6JJ77"/>
<evidence type="ECO:0000256" key="3">
    <source>
        <dbReference type="HAMAP-Rule" id="MF_00272"/>
    </source>
</evidence>
<comment type="similarity">
    <text evidence="1 3">Belongs to the GcvH family.</text>
</comment>
<dbReference type="GO" id="GO:0019464">
    <property type="term" value="P:glycine decarboxylation via glycine cleavage system"/>
    <property type="evidence" value="ECO:0007669"/>
    <property type="project" value="UniProtKB-UniRule"/>
</dbReference>
<dbReference type="SUPFAM" id="SSF51230">
    <property type="entry name" value="Single hybrid motif"/>
    <property type="match status" value="1"/>
</dbReference>
<dbReference type="Pfam" id="PF01597">
    <property type="entry name" value="GCV_H"/>
    <property type="match status" value="1"/>
</dbReference>
<evidence type="ECO:0000256" key="4">
    <source>
        <dbReference type="PIRSR" id="PIRSR617453-50"/>
    </source>
</evidence>
<evidence type="ECO:0000256" key="1">
    <source>
        <dbReference type="ARBA" id="ARBA00009249"/>
    </source>
</evidence>
<sequence>MGKYPNDLKYSKEHEWVRVAGTQATLGITDYAQRQLGDVVFVELPKVGASFEQGRPIGNVESVKSVAEVYAPISGQISEVNDDLNDSPELVNDDPFGEGWLVKFKIKDSKQLAGLMTADQYEQFLAEAES</sequence>
<evidence type="ECO:0000313" key="7">
    <source>
        <dbReference type="Proteomes" id="UP000290365"/>
    </source>
</evidence>
<comment type="function">
    <text evidence="3">The glycine cleavage system catalyzes the degradation of glycine. The H protein shuttles the methylamine group of glycine from the P protein to the T protein.</text>
</comment>
<dbReference type="InterPro" id="IPR033753">
    <property type="entry name" value="GCV_H/Fam206"/>
</dbReference>
<reference evidence="6 7" key="1">
    <citation type="submission" date="2019-01" db="EMBL/GenBank/DDBJ databases">
        <title>Ktedonosporobacter rubrisoli SCAWS-G2.</title>
        <authorList>
            <person name="Huang Y."/>
            <person name="Yan B."/>
        </authorList>
    </citation>
    <scope>NUCLEOTIDE SEQUENCE [LARGE SCALE GENOMIC DNA]</scope>
    <source>
        <strain evidence="6 7">SCAWS-G2</strain>
    </source>
</reference>
<dbReference type="InterPro" id="IPR002930">
    <property type="entry name" value="GCV_H"/>
</dbReference>
<keyword evidence="7" id="KW-1185">Reference proteome</keyword>
<dbReference type="GO" id="GO:0009249">
    <property type="term" value="P:protein lipoylation"/>
    <property type="evidence" value="ECO:0007669"/>
    <property type="project" value="TreeGrafter"/>
</dbReference>
<dbReference type="Gene3D" id="2.40.50.100">
    <property type="match status" value="1"/>
</dbReference>
<proteinExistence type="inferred from homology"/>
<dbReference type="OrthoDB" id="9796712at2"/>
<evidence type="ECO:0000259" key="5">
    <source>
        <dbReference type="PROSITE" id="PS50968"/>
    </source>
</evidence>
<dbReference type="CDD" id="cd06848">
    <property type="entry name" value="GCS_H"/>
    <property type="match status" value="1"/>
</dbReference>
<dbReference type="HAMAP" id="MF_00272">
    <property type="entry name" value="GcvH"/>
    <property type="match status" value="1"/>
</dbReference>
<accession>A0A4P6JJ77</accession>
<evidence type="ECO:0000313" key="6">
    <source>
        <dbReference type="EMBL" id="QBD74716.1"/>
    </source>
</evidence>
<comment type="cofactor">
    <cofactor evidence="3">
        <name>(R)-lipoate</name>
        <dbReference type="ChEBI" id="CHEBI:83088"/>
    </cofactor>
    <text evidence="3">Binds 1 lipoyl cofactor covalently.</text>
</comment>
<dbReference type="EMBL" id="CP035758">
    <property type="protein sequence ID" value="QBD74716.1"/>
    <property type="molecule type" value="Genomic_DNA"/>
</dbReference>
<dbReference type="PROSITE" id="PS50968">
    <property type="entry name" value="BIOTINYL_LIPOYL"/>
    <property type="match status" value="1"/>
</dbReference>
<feature type="modified residue" description="N6-lipoyllysine" evidence="3 4">
    <location>
        <position position="64"/>
    </location>
</feature>
<dbReference type="InterPro" id="IPR011053">
    <property type="entry name" value="Single_hybrid_motif"/>
</dbReference>
<dbReference type="PROSITE" id="PS00189">
    <property type="entry name" value="LIPOYL"/>
    <property type="match status" value="1"/>
</dbReference>
<organism evidence="6 7">
    <name type="scientific">Ktedonosporobacter rubrisoli</name>
    <dbReference type="NCBI Taxonomy" id="2509675"/>
    <lineage>
        <taxon>Bacteria</taxon>
        <taxon>Bacillati</taxon>
        <taxon>Chloroflexota</taxon>
        <taxon>Ktedonobacteria</taxon>
        <taxon>Ktedonobacterales</taxon>
        <taxon>Ktedonosporobacteraceae</taxon>
        <taxon>Ktedonosporobacter</taxon>
    </lineage>
</organism>
<dbReference type="PANTHER" id="PTHR11715">
    <property type="entry name" value="GLYCINE CLEAVAGE SYSTEM H PROTEIN"/>
    <property type="match status" value="1"/>
</dbReference>
<comment type="subunit">
    <text evidence="3">The glycine cleavage system is composed of four proteins: P, T, L and H.</text>
</comment>
<feature type="domain" description="Lipoyl-binding" evidence="5">
    <location>
        <begin position="23"/>
        <end position="105"/>
    </location>
</feature>
<dbReference type="InterPro" id="IPR003016">
    <property type="entry name" value="2-oxoA_DH_lipoyl-BS"/>
</dbReference>
<gene>
    <name evidence="3 6" type="primary">gcvH</name>
    <name evidence="6" type="ORF">EPA93_01400</name>
</gene>
<protein>
    <recommendedName>
        <fullName evidence="3">Glycine cleavage system H protein</fullName>
    </recommendedName>
</protein>
<dbReference type="Proteomes" id="UP000290365">
    <property type="component" value="Chromosome"/>
</dbReference>
<dbReference type="NCBIfam" id="TIGR00527">
    <property type="entry name" value="gcvH"/>
    <property type="match status" value="1"/>
</dbReference>
<dbReference type="GO" id="GO:0005960">
    <property type="term" value="C:glycine cleavage complex"/>
    <property type="evidence" value="ECO:0007669"/>
    <property type="project" value="InterPro"/>
</dbReference>
<keyword evidence="2 3" id="KW-0450">Lipoyl</keyword>
<dbReference type="GO" id="GO:0005829">
    <property type="term" value="C:cytosol"/>
    <property type="evidence" value="ECO:0007669"/>
    <property type="project" value="TreeGrafter"/>
</dbReference>
<dbReference type="PANTHER" id="PTHR11715:SF3">
    <property type="entry name" value="GLYCINE CLEAVAGE SYSTEM H PROTEIN-RELATED"/>
    <property type="match status" value="1"/>
</dbReference>
<dbReference type="InterPro" id="IPR000089">
    <property type="entry name" value="Biotin_lipoyl"/>
</dbReference>